<name>A0A3S2URX1_9SPHI</name>
<evidence type="ECO:0000313" key="8">
    <source>
        <dbReference type="EMBL" id="RVU03192.1"/>
    </source>
</evidence>
<keyword evidence="3" id="KW-0408">Iron</keyword>
<dbReference type="SUPFAM" id="SSF50022">
    <property type="entry name" value="ISP domain"/>
    <property type="match status" value="1"/>
</dbReference>
<dbReference type="InterPro" id="IPR036188">
    <property type="entry name" value="FAD/NAD-bd_sf"/>
</dbReference>
<evidence type="ECO:0000256" key="2">
    <source>
        <dbReference type="ARBA" id="ARBA00022723"/>
    </source>
</evidence>
<comment type="caution">
    <text evidence="8">The sequence shown here is derived from an EMBL/GenBank/DDBJ whole genome shotgun (WGS) entry which is preliminary data.</text>
</comment>
<dbReference type="GO" id="GO:0005737">
    <property type="term" value="C:cytoplasm"/>
    <property type="evidence" value="ECO:0007669"/>
    <property type="project" value="TreeGrafter"/>
</dbReference>
<dbReference type="GO" id="GO:0046872">
    <property type="term" value="F:metal ion binding"/>
    <property type="evidence" value="ECO:0007669"/>
    <property type="project" value="UniProtKB-KW"/>
</dbReference>
<dbReference type="Gene3D" id="2.102.10.10">
    <property type="entry name" value="Rieske [2Fe-2S] iron-sulphur domain"/>
    <property type="match status" value="1"/>
</dbReference>
<dbReference type="Gene3D" id="3.30.9.10">
    <property type="entry name" value="D-Amino Acid Oxidase, subunit A, domain 2"/>
    <property type="match status" value="1"/>
</dbReference>
<organism evidence="8 9">
    <name type="scientific">Mucilaginibacter limnophilus</name>
    <dbReference type="NCBI Taxonomy" id="1932778"/>
    <lineage>
        <taxon>Bacteria</taxon>
        <taxon>Pseudomonadati</taxon>
        <taxon>Bacteroidota</taxon>
        <taxon>Sphingobacteriia</taxon>
        <taxon>Sphingobacteriales</taxon>
        <taxon>Sphingobacteriaceae</taxon>
        <taxon>Mucilaginibacter</taxon>
    </lineage>
</organism>
<feature type="transmembrane region" description="Helical" evidence="6">
    <location>
        <begin position="35"/>
        <end position="54"/>
    </location>
</feature>
<dbReference type="Pfam" id="PF00355">
    <property type="entry name" value="Rieske"/>
    <property type="match status" value="1"/>
</dbReference>
<dbReference type="Proteomes" id="UP000282759">
    <property type="component" value="Unassembled WGS sequence"/>
</dbReference>
<accession>A0A3S2URX1</accession>
<gene>
    <name evidence="8" type="ORF">EOD41_03620</name>
</gene>
<evidence type="ECO:0000313" key="9">
    <source>
        <dbReference type="Proteomes" id="UP000282759"/>
    </source>
</evidence>
<dbReference type="PRINTS" id="PR00162">
    <property type="entry name" value="RIESKE"/>
</dbReference>
<dbReference type="PANTHER" id="PTHR13847:SF281">
    <property type="entry name" value="FAD DEPENDENT OXIDOREDUCTASE DOMAIN-CONTAINING PROTEIN"/>
    <property type="match status" value="1"/>
</dbReference>
<sequence>MNDFVTTSARDGSNKSLWQEAAATSGAETFDLNTIYDVLIVGGGITGITAAILLQKQGKKVILAEAHSIGFGTTGGTTSHLNTFFDTPYPQIESDFGEDGAKLVAKAGKETLDLIASLVTEYSIDCDFQYKDGYLFSQNEKETKQLDEILASSQKVGIDATESNINGVPLQFDKAVVFKGQAQFHPLKYINKLAEVFVQNDGVILNNTFINDLKKEGEAYTATDGSLNIKASQVFYATHMPPGINISNFTCAPYRSYVIGVTLKDNNYPDCLSYDMKEPYHYFRTHEVNGQKYLIVGGEDHKTGHGAPEQSFAALEEYVRGIYNVYEVAYKWSSQYYEPADGLPYIGKMPLGGNDVFMATGYSGNGIIFGSLSARIITDLICGIENPYEKLFSPSRIKPVAGFTEFVKENADVAWKFIADRFSSEDIDSLNELKAGDGMIAKYKGDKVAVYKDEQGTIHALSPVCTHAKCIVSFNPEEKSWDCPCHGGRFSIDGKVLTGPPQHDLQKIDVQ</sequence>
<dbReference type="PANTHER" id="PTHR13847">
    <property type="entry name" value="SARCOSINE DEHYDROGENASE-RELATED"/>
    <property type="match status" value="1"/>
</dbReference>
<keyword evidence="6" id="KW-0812">Transmembrane</keyword>
<dbReference type="SUPFAM" id="SSF51905">
    <property type="entry name" value="FAD/NAD(P)-binding domain"/>
    <property type="match status" value="1"/>
</dbReference>
<keyword evidence="5" id="KW-1015">Disulfide bond</keyword>
<dbReference type="InterPro" id="IPR017941">
    <property type="entry name" value="Rieske_2Fe-2S"/>
</dbReference>
<evidence type="ECO:0000256" key="1">
    <source>
        <dbReference type="ARBA" id="ARBA00022714"/>
    </source>
</evidence>
<dbReference type="Gene3D" id="3.50.50.60">
    <property type="entry name" value="FAD/NAD(P)-binding domain"/>
    <property type="match status" value="1"/>
</dbReference>
<evidence type="ECO:0000256" key="4">
    <source>
        <dbReference type="ARBA" id="ARBA00023014"/>
    </source>
</evidence>
<dbReference type="InterPro" id="IPR005805">
    <property type="entry name" value="Rieske_Fe-S_prot_C"/>
</dbReference>
<evidence type="ECO:0000259" key="7">
    <source>
        <dbReference type="PROSITE" id="PS51296"/>
    </source>
</evidence>
<dbReference type="EMBL" id="SACK01000001">
    <property type="protein sequence ID" value="RVU03192.1"/>
    <property type="molecule type" value="Genomic_DNA"/>
</dbReference>
<dbReference type="AlphaFoldDB" id="A0A3S2URX1"/>
<keyword evidence="9" id="KW-1185">Reference proteome</keyword>
<evidence type="ECO:0000256" key="3">
    <source>
        <dbReference type="ARBA" id="ARBA00023004"/>
    </source>
</evidence>
<dbReference type="Pfam" id="PF01266">
    <property type="entry name" value="DAO"/>
    <property type="match status" value="1"/>
</dbReference>
<evidence type="ECO:0000256" key="6">
    <source>
        <dbReference type="SAM" id="Phobius"/>
    </source>
</evidence>
<dbReference type="OrthoDB" id="9767869at2"/>
<dbReference type="GO" id="GO:0051537">
    <property type="term" value="F:2 iron, 2 sulfur cluster binding"/>
    <property type="evidence" value="ECO:0007669"/>
    <property type="project" value="UniProtKB-KW"/>
</dbReference>
<reference evidence="8 9" key="1">
    <citation type="submission" date="2019-01" db="EMBL/GenBank/DDBJ databases">
        <authorList>
            <person name="Chen W.-M."/>
        </authorList>
    </citation>
    <scope>NUCLEOTIDE SEQUENCE [LARGE SCALE GENOMIC DNA]</scope>
    <source>
        <strain evidence="8 9">YBJ-36</strain>
    </source>
</reference>
<dbReference type="GO" id="GO:0016020">
    <property type="term" value="C:membrane"/>
    <property type="evidence" value="ECO:0007669"/>
    <property type="project" value="InterPro"/>
</dbReference>
<feature type="domain" description="Rieske" evidence="7">
    <location>
        <begin position="425"/>
        <end position="511"/>
    </location>
</feature>
<proteinExistence type="predicted"/>
<protein>
    <submittedName>
        <fullName evidence="8">FAD-dependent oxidoreductase</fullName>
    </submittedName>
</protein>
<dbReference type="InterPro" id="IPR036922">
    <property type="entry name" value="Rieske_2Fe-2S_sf"/>
</dbReference>
<dbReference type="PROSITE" id="PS51296">
    <property type="entry name" value="RIESKE"/>
    <property type="match status" value="1"/>
</dbReference>
<keyword evidence="6" id="KW-1133">Transmembrane helix</keyword>
<keyword evidence="1" id="KW-0001">2Fe-2S</keyword>
<keyword evidence="2" id="KW-0479">Metal-binding</keyword>
<keyword evidence="6" id="KW-0472">Membrane</keyword>
<dbReference type="InterPro" id="IPR006076">
    <property type="entry name" value="FAD-dep_OxRdtase"/>
</dbReference>
<evidence type="ECO:0000256" key="5">
    <source>
        <dbReference type="ARBA" id="ARBA00023157"/>
    </source>
</evidence>
<keyword evidence="4" id="KW-0411">Iron-sulfur</keyword>